<dbReference type="EMBL" id="CABPRJ010000028">
    <property type="protein sequence ID" value="VVC26221.1"/>
    <property type="molecule type" value="Genomic_DNA"/>
</dbReference>
<name>A0A5E4M3T0_9HEMI</name>
<keyword evidence="3" id="KW-1185">Reference proteome</keyword>
<sequence length="160" mass="18671">MITFGQHFAASLAAQQYKVKSQPEPHQEHQNQPDTSPGGVNVLLGGVMMGSMVLFILWMCYCCRWKDNKFDATVCADRPQPFWIDVNSNAYYEALQWSLHQECCEIPEQQYWSPEPMQDIPPRYETVITPPPEYEDVIKENYKKKKKILDVTENNRMHTI</sequence>
<organism evidence="2 3">
    <name type="scientific">Cinara cedri</name>
    <dbReference type="NCBI Taxonomy" id="506608"/>
    <lineage>
        <taxon>Eukaryota</taxon>
        <taxon>Metazoa</taxon>
        <taxon>Ecdysozoa</taxon>
        <taxon>Arthropoda</taxon>
        <taxon>Hexapoda</taxon>
        <taxon>Insecta</taxon>
        <taxon>Pterygota</taxon>
        <taxon>Neoptera</taxon>
        <taxon>Paraneoptera</taxon>
        <taxon>Hemiptera</taxon>
        <taxon>Sternorrhyncha</taxon>
        <taxon>Aphidomorpha</taxon>
        <taxon>Aphidoidea</taxon>
        <taxon>Aphididae</taxon>
        <taxon>Lachninae</taxon>
        <taxon>Cinara</taxon>
    </lineage>
</organism>
<evidence type="ECO:0000313" key="2">
    <source>
        <dbReference type="EMBL" id="VVC26221.1"/>
    </source>
</evidence>
<dbReference type="Proteomes" id="UP000325440">
    <property type="component" value="Unassembled WGS sequence"/>
</dbReference>
<proteinExistence type="predicted"/>
<dbReference type="OrthoDB" id="7674340at2759"/>
<keyword evidence="1" id="KW-1133">Transmembrane helix</keyword>
<keyword evidence="1" id="KW-0812">Transmembrane</keyword>
<evidence type="ECO:0000313" key="3">
    <source>
        <dbReference type="Proteomes" id="UP000325440"/>
    </source>
</evidence>
<accession>A0A5E4M3T0</accession>
<protein>
    <submittedName>
        <fullName evidence="2">Uncharacterized protein</fullName>
    </submittedName>
</protein>
<feature type="transmembrane region" description="Helical" evidence="1">
    <location>
        <begin position="42"/>
        <end position="61"/>
    </location>
</feature>
<gene>
    <name evidence="2" type="ORF">CINCED_3A024121</name>
</gene>
<keyword evidence="1" id="KW-0472">Membrane</keyword>
<reference evidence="2 3" key="1">
    <citation type="submission" date="2019-08" db="EMBL/GenBank/DDBJ databases">
        <authorList>
            <person name="Alioto T."/>
            <person name="Alioto T."/>
            <person name="Gomez Garrido J."/>
        </authorList>
    </citation>
    <scope>NUCLEOTIDE SEQUENCE [LARGE SCALE GENOMIC DNA]</scope>
</reference>
<evidence type="ECO:0000256" key="1">
    <source>
        <dbReference type="SAM" id="Phobius"/>
    </source>
</evidence>
<dbReference type="AlphaFoldDB" id="A0A5E4M3T0"/>